<evidence type="ECO:0000313" key="3">
    <source>
        <dbReference type="EMBL" id="KAK6177353.1"/>
    </source>
</evidence>
<keyword evidence="1" id="KW-1133">Transmembrane helix</keyword>
<accession>A0AAN8JNM8</accession>
<feature type="transmembrane region" description="Helical" evidence="1">
    <location>
        <begin position="436"/>
        <end position="458"/>
    </location>
</feature>
<feature type="transmembrane region" description="Helical" evidence="1">
    <location>
        <begin position="517"/>
        <end position="541"/>
    </location>
</feature>
<feature type="transmembrane region" description="Helical" evidence="1">
    <location>
        <begin position="479"/>
        <end position="511"/>
    </location>
</feature>
<feature type="transmembrane region" description="Helical" evidence="1">
    <location>
        <begin position="381"/>
        <end position="401"/>
    </location>
</feature>
<organism evidence="3 4">
    <name type="scientific">Patella caerulea</name>
    <name type="common">Rayed Mediterranean limpet</name>
    <dbReference type="NCBI Taxonomy" id="87958"/>
    <lineage>
        <taxon>Eukaryota</taxon>
        <taxon>Metazoa</taxon>
        <taxon>Spiralia</taxon>
        <taxon>Lophotrochozoa</taxon>
        <taxon>Mollusca</taxon>
        <taxon>Gastropoda</taxon>
        <taxon>Patellogastropoda</taxon>
        <taxon>Patelloidea</taxon>
        <taxon>Patellidae</taxon>
        <taxon>Patella</taxon>
    </lineage>
</organism>
<reference evidence="3 4" key="1">
    <citation type="submission" date="2024-01" db="EMBL/GenBank/DDBJ databases">
        <title>The genome of the rayed Mediterranean limpet Patella caerulea (Linnaeus, 1758).</title>
        <authorList>
            <person name="Anh-Thu Weber A."/>
            <person name="Halstead-Nussloch G."/>
        </authorList>
    </citation>
    <scope>NUCLEOTIDE SEQUENCE [LARGE SCALE GENOMIC DNA]</scope>
    <source>
        <strain evidence="3">AATW-2023a</strain>
        <tissue evidence="3">Whole specimen</tissue>
    </source>
</reference>
<keyword evidence="2" id="KW-0732">Signal</keyword>
<keyword evidence="1" id="KW-0472">Membrane</keyword>
<feature type="transmembrane region" description="Helical" evidence="1">
    <location>
        <begin position="619"/>
        <end position="646"/>
    </location>
</feature>
<dbReference type="AlphaFoldDB" id="A0AAN8JNM8"/>
<feature type="chain" id="PRO_5042991003" evidence="2">
    <location>
        <begin position="21"/>
        <end position="975"/>
    </location>
</feature>
<feature type="signal peptide" evidence="2">
    <location>
        <begin position="1"/>
        <end position="20"/>
    </location>
</feature>
<sequence length="975" mass="112322">MYPRIVVQMLLGWFVALVSSNIAVGLNSTDQASSETMTINCTIRPVDASVRDKVVRLLETGVKMIEYDLKFEDYPDKVLNTKGVMHFRLSHWVRTMNSQARSLLMLNENYELLSLGAMRIGVEIMEVAMHDEPDGCIGALSVQDTTSLIRETLLYDFKAIDRTQPKPKKSLGNAEHVCNMYVRDDAGYASFVYNCCHYDPDGVLICKDIVREVWMNVLVMFTVFIKILIVLFSPLLIPEKVYLKKFTATEYHYYTKGQEKKTIKVVVTRFPESFDCANKVVKIDRIQSMEYFKTMLNTMKLDKIYEVELNDLRLSVIQRRLLRENCVPVGVFRYLYNNFCRCKIRFTDTLRPCCDQSICGNRNPGFTMVPWHKCLRTFMKLIQIVLLAMPWILRILIYTSFEHDSITQRREVAHTMGLKTPFEGSLTLHLTPFHRIFLICYIILAVDSLVYGALTKAFQEKFKMVIRDCFRDMKEKSKLGVCSWAMNLALVPFDSLGILGFLLVVPFWIILSPLFSVVFIFYFVPTINLTLRLLIQLFIFLCPDSFTLRCKIVKARSEPVNEKLRLNKLSQQENFRQKGDLSKTDLFLQFVVILGVIISFWSLTFLAMECISFFVEVGVYTLIGIIINADVTVRYISVIFLLVLYVRDCFGKVYEKYLNFYKVITSHILEHERDKITDTAQADATCQENTVFRVECENNSKPDIYLMVRDRIIKWQTSGFLVFWGQENTPYFSEKFFFEAVEMKYHGCPGPLYRNIFGTFLELFKLILFLSFFVIVVMAFGDVYNISSTNQMLATVAGGLMPVIFRHVFAGKGTDPTLNTDSVQFQAEFNATLRKFQQSWPVYDIVPIKYRELHSRYSMAVDPNKEEFVDVNGHPRDADNNNDVTEPMLTTSSTHNSLDENEIEVVVDVNDPPRDADNNNDVTEQMLMTSSTDNSSDKNESEVDLVVDVTNFSGRFRAKFVANGSAGSMSMLHEI</sequence>
<dbReference type="Proteomes" id="UP001347796">
    <property type="component" value="Unassembled WGS sequence"/>
</dbReference>
<feature type="transmembrane region" description="Helical" evidence="1">
    <location>
        <begin position="586"/>
        <end position="607"/>
    </location>
</feature>
<protein>
    <submittedName>
        <fullName evidence="3">Uncharacterized protein</fullName>
    </submittedName>
</protein>
<feature type="transmembrane region" description="Helical" evidence="1">
    <location>
        <begin position="763"/>
        <end position="780"/>
    </location>
</feature>
<evidence type="ECO:0000313" key="4">
    <source>
        <dbReference type="Proteomes" id="UP001347796"/>
    </source>
</evidence>
<proteinExistence type="predicted"/>
<feature type="transmembrane region" description="Helical" evidence="1">
    <location>
        <begin position="213"/>
        <end position="237"/>
    </location>
</feature>
<comment type="caution">
    <text evidence="3">The sequence shown here is derived from an EMBL/GenBank/DDBJ whole genome shotgun (WGS) entry which is preliminary data.</text>
</comment>
<keyword evidence="1" id="KW-0812">Transmembrane</keyword>
<name>A0AAN8JNM8_PATCE</name>
<feature type="transmembrane region" description="Helical" evidence="1">
    <location>
        <begin position="792"/>
        <end position="809"/>
    </location>
</feature>
<keyword evidence="4" id="KW-1185">Reference proteome</keyword>
<evidence type="ECO:0000256" key="2">
    <source>
        <dbReference type="SAM" id="SignalP"/>
    </source>
</evidence>
<gene>
    <name evidence="3" type="ORF">SNE40_015471</name>
</gene>
<dbReference type="EMBL" id="JAZGQO010000010">
    <property type="protein sequence ID" value="KAK6177353.1"/>
    <property type="molecule type" value="Genomic_DNA"/>
</dbReference>
<evidence type="ECO:0000256" key="1">
    <source>
        <dbReference type="SAM" id="Phobius"/>
    </source>
</evidence>